<dbReference type="AlphaFoldDB" id="X6NHN9"/>
<dbReference type="Proteomes" id="UP000023152">
    <property type="component" value="Unassembled WGS sequence"/>
</dbReference>
<comment type="caution">
    <text evidence="5">The sequence shown here is derived from an EMBL/GenBank/DDBJ whole genome shotgun (WGS) entry which is preliminary data.</text>
</comment>
<feature type="compositionally biased region" description="Low complexity" evidence="3">
    <location>
        <begin position="240"/>
        <end position="253"/>
    </location>
</feature>
<reference evidence="5 6" key="1">
    <citation type="journal article" date="2013" name="Curr. Biol.">
        <title>The Genome of the Foraminiferan Reticulomyxa filosa.</title>
        <authorList>
            <person name="Glockner G."/>
            <person name="Hulsmann N."/>
            <person name="Schleicher M."/>
            <person name="Noegel A.A."/>
            <person name="Eichinger L."/>
            <person name="Gallinger C."/>
            <person name="Pawlowski J."/>
            <person name="Sierra R."/>
            <person name="Euteneuer U."/>
            <person name="Pillet L."/>
            <person name="Moustafa A."/>
            <person name="Platzer M."/>
            <person name="Groth M."/>
            <person name="Szafranski K."/>
            <person name="Schliwa M."/>
        </authorList>
    </citation>
    <scope>NUCLEOTIDE SEQUENCE [LARGE SCALE GENOMIC DNA]</scope>
</reference>
<dbReference type="OMA" id="GRGINEH"/>
<dbReference type="PANTHER" id="PTHR48470:SF1">
    <property type="entry name" value="CELL DIVISION CONTROL PROTEIN 48 C ISOFORM 1"/>
    <property type="match status" value="1"/>
</dbReference>
<dbReference type="GO" id="GO:0005524">
    <property type="term" value="F:ATP binding"/>
    <property type="evidence" value="ECO:0007669"/>
    <property type="project" value="UniProtKB-KW"/>
</dbReference>
<dbReference type="OrthoDB" id="27435at2759"/>
<dbReference type="InterPro" id="IPR055278">
    <property type="entry name" value="CDC48c"/>
</dbReference>
<evidence type="ECO:0000256" key="1">
    <source>
        <dbReference type="ARBA" id="ARBA00022741"/>
    </source>
</evidence>
<evidence type="ECO:0000256" key="3">
    <source>
        <dbReference type="SAM" id="MobiDB-lite"/>
    </source>
</evidence>
<dbReference type="InterPro" id="IPR027417">
    <property type="entry name" value="P-loop_NTPase"/>
</dbReference>
<dbReference type="InterPro" id="IPR003593">
    <property type="entry name" value="AAA+_ATPase"/>
</dbReference>
<dbReference type="FunFam" id="3.40.50.300:FF:000012">
    <property type="entry name" value="Transitional endoplasmic reticulum ATPase"/>
    <property type="match status" value="1"/>
</dbReference>
<evidence type="ECO:0000313" key="6">
    <source>
        <dbReference type="Proteomes" id="UP000023152"/>
    </source>
</evidence>
<feature type="domain" description="AAA+ ATPase" evidence="4">
    <location>
        <begin position="25"/>
        <end position="164"/>
    </location>
</feature>
<sequence length="253" mass="27565">MSEAIKNLLLSLCCTDIWNTLGALPPRSVLLHGPPGSGKTLLANALAGEAGVGFLNVSAPELIQALSGQSEAKIRSLFDTALNNAPCIVFIDEIDVIASKREDASKDMEKRIVAQLLTCLDNLAKHAMEKPVLFIAATNRPDSIDTALRRGDRFDRELAMGIPDKKGREKILRVVTQTLKLEEHFDFELIADKTAEAGVIGVKRILAELNLFSHTLSNEHKTDNDNSGNGNSIVIDNDDINNNNNNNNNNNDN</sequence>
<feature type="compositionally biased region" description="Polar residues" evidence="3">
    <location>
        <begin position="225"/>
        <end position="234"/>
    </location>
</feature>
<feature type="non-terminal residue" evidence="5">
    <location>
        <position position="253"/>
    </location>
</feature>
<proteinExistence type="predicted"/>
<dbReference type="GO" id="GO:0016887">
    <property type="term" value="F:ATP hydrolysis activity"/>
    <property type="evidence" value="ECO:0007669"/>
    <property type="project" value="InterPro"/>
</dbReference>
<evidence type="ECO:0000259" key="4">
    <source>
        <dbReference type="SMART" id="SM00382"/>
    </source>
</evidence>
<dbReference type="InterPro" id="IPR003959">
    <property type="entry name" value="ATPase_AAA_core"/>
</dbReference>
<keyword evidence="2" id="KW-0067">ATP-binding</keyword>
<keyword evidence="1" id="KW-0547">Nucleotide-binding</keyword>
<name>X6NHN9_RETFI</name>
<feature type="region of interest" description="Disordered" evidence="3">
    <location>
        <begin position="219"/>
        <end position="253"/>
    </location>
</feature>
<dbReference type="EMBL" id="ASPP01008663">
    <property type="protein sequence ID" value="ETO25264.1"/>
    <property type="molecule type" value="Genomic_DNA"/>
</dbReference>
<dbReference type="Gene3D" id="1.10.8.60">
    <property type="match status" value="1"/>
</dbReference>
<organism evidence="5 6">
    <name type="scientific">Reticulomyxa filosa</name>
    <dbReference type="NCBI Taxonomy" id="46433"/>
    <lineage>
        <taxon>Eukaryota</taxon>
        <taxon>Sar</taxon>
        <taxon>Rhizaria</taxon>
        <taxon>Retaria</taxon>
        <taxon>Foraminifera</taxon>
        <taxon>Monothalamids</taxon>
        <taxon>Reticulomyxidae</taxon>
        <taxon>Reticulomyxa</taxon>
    </lineage>
</organism>
<dbReference type="Pfam" id="PF00004">
    <property type="entry name" value="AAA"/>
    <property type="match status" value="1"/>
</dbReference>
<keyword evidence="6" id="KW-1185">Reference proteome</keyword>
<dbReference type="SMART" id="SM00382">
    <property type="entry name" value="AAA"/>
    <property type="match status" value="1"/>
</dbReference>
<dbReference type="SUPFAM" id="SSF52540">
    <property type="entry name" value="P-loop containing nucleoside triphosphate hydrolases"/>
    <property type="match status" value="1"/>
</dbReference>
<dbReference type="PANTHER" id="PTHR48470">
    <property type="entry name" value="CELL DIVISION CONTROL PROTEIN 48 C ISOFORM 1"/>
    <property type="match status" value="1"/>
</dbReference>
<protein>
    <recommendedName>
        <fullName evidence="4">AAA+ ATPase domain-containing protein</fullName>
    </recommendedName>
</protein>
<dbReference type="Gene3D" id="3.40.50.300">
    <property type="entry name" value="P-loop containing nucleotide triphosphate hydrolases"/>
    <property type="match status" value="1"/>
</dbReference>
<gene>
    <name evidence="5" type="ORF">RFI_11873</name>
</gene>
<evidence type="ECO:0000256" key="2">
    <source>
        <dbReference type="ARBA" id="ARBA00022840"/>
    </source>
</evidence>
<accession>X6NHN9</accession>
<evidence type="ECO:0000313" key="5">
    <source>
        <dbReference type="EMBL" id="ETO25264.1"/>
    </source>
</evidence>